<keyword evidence="4" id="KW-1185">Reference proteome</keyword>
<evidence type="ECO:0000313" key="4">
    <source>
        <dbReference type="Proteomes" id="UP000605361"/>
    </source>
</evidence>
<dbReference type="Proteomes" id="UP000605361">
    <property type="component" value="Unassembled WGS sequence"/>
</dbReference>
<reference evidence="3" key="1">
    <citation type="submission" date="2020-11" db="EMBL/GenBank/DDBJ databases">
        <title>Whole-genome analyses of Nonomuraea sp. K274.</title>
        <authorList>
            <person name="Veyisoglu A."/>
        </authorList>
    </citation>
    <scope>NUCLEOTIDE SEQUENCE</scope>
    <source>
        <strain evidence="3">K274</strain>
    </source>
</reference>
<name>A0A931A9Y9_9ACTN</name>
<evidence type="ECO:0000256" key="1">
    <source>
        <dbReference type="SAM" id="MobiDB-lite"/>
    </source>
</evidence>
<organism evidence="3 4">
    <name type="scientific">Nonomuraea cypriaca</name>
    <dbReference type="NCBI Taxonomy" id="1187855"/>
    <lineage>
        <taxon>Bacteria</taxon>
        <taxon>Bacillati</taxon>
        <taxon>Actinomycetota</taxon>
        <taxon>Actinomycetes</taxon>
        <taxon>Streptosporangiales</taxon>
        <taxon>Streptosporangiaceae</taxon>
        <taxon>Nonomuraea</taxon>
    </lineage>
</organism>
<dbReference type="AlphaFoldDB" id="A0A931A9Y9"/>
<keyword evidence="2" id="KW-0472">Membrane</keyword>
<keyword evidence="2" id="KW-1133">Transmembrane helix</keyword>
<sequence>MTDPIVRVQGRKRVKRSSKSHLPTRRDNHVQLPGRCLETRQTGLSTLMGRWGKDKPNLARRRTLTWTATSSTILLWTATVASALTGFGTDRLHATLLVGSFLAAVATMALLKMLFAEAQISRVSEDLRDTVHQAADEFHTAVEVLRQDRQAIVAMRTLAAELVAARQARQKQDQPA</sequence>
<proteinExistence type="predicted"/>
<protein>
    <submittedName>
        <fullName evidence="3">Uncharacterized protein</fullName>
    </submittedName>
</protein>
<comment type="caution">
    <text evidence="3">The sequence shown here is derived from an EMBL/GenBank/DDBJ whole genome shotgun (WGS) entry which is preliminary data.</text>
</comment>
<accession>A0A931A9Y9</accession>
<evidence type="ECO:0000313" key="3">
    <source>
        <dbReference type="EMBL" id="MBF8187344.1"/>
    </source>
</evidence>
<keyword evidence="2" id="KW-0812">Transmembrane</keyword>
<feature type="compositionally biased region" description="Basic residues" evidence="1">
    <location>
        <begin position="9"/>
        <end position="23"/>
    </location>
</feature>
<feature type="transmembrane region" description="Helical" evidence="2">
    <location>
        <begin position="96"/>
        <end position="115"/>
    </location>
</feature>
<feature type="transmembrane region" description="Helical" evidence="2">
    <location>
        <begin position="63"/>
        <end position="84"/>
    </location>
</feature>
<gene>
    <name evidence="3" type="ORF">ITP53_16710</name>
</gene>
<feature type="region of interest" description="Disordered" evidence="1">
    <location>
        <begin position="1"/>
        <end position="28"/>
    </location>
</feature>
<evidence type="ECO:0000256" key="2">
    <source>
        <dbReference type="SAM" id="Phobius"/>
    </source>
</evidence>
<dbReference type="RefSeq" id="WP_195896307.1">
    <property type="nucleotide sequence ID" value="NZ_JADOGI010000043.1"/>
</dbReference>
<dbReference type="EMBL" id="JADOGI010000043">
    <property type="protein sequence ID" value="MBF8187344.1"/>
    <property type="molecule type" value="Genomic_DNA"/>
</dbReference>